<dbReference type="EMBL" id="JAUSRB010000002">
    <property type="protein sequence ID" value="MDP9862640.1"/>
    <property type="molecule type" value="Genomic_DNA"/>
</dbReference>
<comment type="caution">
    <text evidence="1">The sequence shown here is derived from an EMBL/GenBank/DDBJ whole genome shotgun (WGS) entry which is preliminary data.</text>
</comment>
<reference evidence="1 2" key="1">
    <citation type="submission" date="2023-07" db="EMBL/GenBank/DDBJ databases">
        <title>Sequencing the genomes of 1000 actinobacteria strains.</title>
        <authorList>
            <person name="Klenk H.-P."/>
        </authorList>
    </citation>
    <scope>NUCLEOTIDE SEQUENCE [LARGE SCALE GENOMIC DNA]</scope>
    <source>
        <strain evidence="1 2">DSM 44109</strain>
    </source>
</reference>
<proteinExistence type="predicted"/>
<dbReference type="Proteomes" id="UP001230426">
    <property type="component" value="Unassembled WGS sequence"/>
</dbReference>
<accession>A0ABT9R2F5</accession>
<gene>
    <name evidence="1" type="ORF">J2S55_001906</name>
</gene>
<keyword evidence="2" id="KW-1185">Reference proteome</keyword>
<evidence type="ECO:0000313" key="1">
    <source>
        <dbReference type="EMBL" id="MDP9862640.1"/>
    </source>
</evidence>
<name>A0ABT9R2F5_9ACTN</name>
<evidence type="ECO:0000313" key="2">
    <source>
        <dbReference type="Proteomes" id="UP001230426"/>
    </source>
</evidence>
<dbReference type="RefSeq" id="WP_306858815.1">
    <property type="nucleotide sequence ID" value="NZ_JAUSRB010000002.1"/>
</dbReference>
<sequence length="329" mass="35852">MASMDLTATARLAAAFGDLAVRLGVRDDAGATAAELLRITGEPRRHSILTGSAVPVEVSLKLGEQGAPTLRCVIDMVEHRADDWEHSLAHARSVTGCSTEEQSACLLELFRTHLTGAPADLPAPLMLGLGYGTGGRRRGTVYFRTGWLGPDELAARFPLRMKTLRQAEHLHGCRLPGAVEVMGYDLAGGELTAWKTYKWLPTDPDRAFGDRAGTHPDLLPARRLHDLFVTASRPRPADRSLFLQLSHDGTGTRQKVFFFCAAWGWDGPEGVAELLGSLQRAFGHDLGPLLRLREAMAARGVRVRLGLIAVGGDPRRPSLTFYFWPTGEE</sequence>
<organism evidence="1 2">
    <name type="scientific">Streptosporangium brasiliense</name>
    <dbReference type="NCBI Taxonomy" id="47480"/>
    <lineage>
        <taxon>Bacteria</taxon>
        <taxon>Bacillati</taxon>
        <taxon>Actinomycetota</taxon>
        <taxon>Actinomycetes</taxon>
        <taxon>Streptosporangiales</taxon>
        <taxon>Streptosporangiaceae</taxon>
        <taxon>Streptosporangium</taxon>
    </lineage>
</organism>
<evidence type="ECO:0008006" key="3">
    <source>
        <dbReference type="Google" id="ProtNLM"/>
    </source>
</evidence>
<protein>
    <recommendedName>
        <fullName evidence="3">Prenyltransferase</fullName>
    </recommendedName>
</protein>